<protein>
    <submittedName>
        <fullName evidence="4">EF-hand calcium binding domain 9</fullName>
    </submittedName>
</protein>
<proteinExistence type="predicted"/>
<evidence type="ECO:0000259" key="3">
    <source>
        <dbReference type="PROSITE" id="PS50222"/>
    </source>
</evidence>
<dbReference type="SUPFAM" id="SSF47473">
    <property type="entry name" value="EF-hand"/>
    <property type="match status" value="1"/>
</dbReference>
<keyword evidence="1" id="KW-0479">Metal-binding</keyword>
<dbReference type="PROSITE" id="PS00018">
    <property type="entry name" value="EF_HAND_1"/>
    <property type="match status" value="1"/>
</dbReference>
<dbReference type="InterPro" id="IPR042798">
    <property type="entry name" value="EFCAB9"/>
</dbReference>
<sequence>NEVKRGVFFEYLNLNTFHCLLSPTNTKIINDYCCLCAFLFPSSDIQFYHFMKHVTTMGKKHIMLTFDMLDWDADGEIGFEEFYMMVCILLSSEENPHLLPNFLWLYHFLPVFELLDMDSSKTINLKEFKSSGFLFNLKGSDFKKILNLFYITGYESSGFLFNLKGSDFKKILNLFYITGYEVEVS</sequence>
<dbReference type="Gene3D" id="1.10.238.10">
    <property type="entry name" value="EF-hand"/>
    <property type="match status" value="1"/>
</dbReference>
<dbReference type="GO" id="GO:0005509">
    <property type="term" value="F:calcium ion binding"/>
    <property type="evidence" value="ECO:0007669"/>
    <property type="project" value="InterPro"/>
</dbReference>
<dbReference type="Ensembl" id="ENSSGRT00000044847.1">
    <property type="protein sequence ID" value="ENSSGRP00000041856.1"/>
    <property type="gene ID" value="ENSSGRG00000022717.1"/>
</dbReference>
<evidence type="ECO:0000256" key="1">
    <source>
        <dbReference type="ARBA" id="ARBA00022723"/>
    </source>
</evidence>
<dbReference type="GO" id="GO:0097228">
    <property type="term" value="C:sperm principal piece"/>
    <property type="evidence" value="ECO:0007669"/>
    <property type="project" value="TreeGrafter"/>
</dbReference>
<keyword evidence="2" id="KW-0106">Calcium</keyword>
<dbReference type="InterPro" id="IPR011992">
    <property type="entry name" value="EF-hand-dom_pair"/>
</dbReference>
<dbReference type="AlphaFoldDB" id="A0A672MXA5"/>
<reference evidence="4" key="1">
    <citation type="submission" date="2025-08" db="UniProtKB">
        <authorList>
            <consortium name="Ensembl"/>
        </authorList>
    </citation>
    <scope>IDENTIFICATION</scope>
</reference>
<dbReference type="GO" id="GO:0061891">
    <property type="term" value="F:calcium ion sensor activity"/>
    <property type="evidence" value="ECO:0007669"/>
    <property type="project" value="TreeGrafter"/>
</dbReference>
<keyword evidence="5" id="KW-1185">Reference proteome</keyword>
<dbReference type="OMA" id="IINDYCC"/>
<dbReference type="PANTHER" id="PTHR47065:SF1">
    <property type="entry name" value="EF-HAND CALCIUM-BINDING DOMAIN-CONTAINING PROTEIN 9"/>
    <property type="match status" value="1"/>
</dbReference>
<dbReference type="GO" id="GO:0005737">
    <property type="term" value="C:cytoplasm"/>
    <property type="evidence" value="ECO:0007669"/>
    <property type="project" value="TreeGrafter"/>
</dbReference>
<feature type="domain" description="EF-hand" evidence="3">
    <location>
        <begin position="57"/>
        <end position="92"/>
    </location>
</feature>
<evidence type="ECO:0000313" key="4">
    <source>
        <dbReference type="Ensembl" id="ENSSGRP00000041856.1"/>
    </source>
</evidence>
<dbReference type="PROSITE" id="PS50222">
    <property type="entry name" value="EF_HAND_2"/>
    <property type="match status" value="1"/>
</dbReference>
<accession>A0A672MXA5</accession>
<name>A0A672MXA5_SINGR</name>
<dbReference type="Proteomes" id="UP000472262">
    <property type="component" value="Unassembled WGS sequence"/>
</dbReference>
<dbReference type="InParanoid" id="A0A672MXA5"/>
<dbReference type="GO" id="GO:0030317">
    <property type="term" value="P:flagellated sperm motility"/>
    <property type="evidence" value="ECO:0007669"/>
    <property type="project" value="TreeGrafter"/>
</dbReference>
<evidence type="ECO:0000256" key="2">
    <source>
        <dbReference type="ARBA" id="ARBA00022837"/>
    </source>
</evidence>
<reference evidence="4" key="2">
    <citation type="submission" date="2025-09" db="UniProtKB">
        <authorList>
            <consortium name="Ensembl"/>
        </authorList>
    </citation>
    <scope>IDENTIFICATION</scope>
</reference>
<dbReference type="InterPro" id="IPR018247">
    <property type="entry name" value="EF_Hand_1_Ca_BS"/>
</dbReference>
<dbReference type="InterPro" id="IPR002048">
    <property type="entry name" value="EF_hand_dom"/>
</dbReference>
<evidence type="ECO:0000313" key="5">
    <source>
        <dbReference type="Proteomes" id="UP000472262"/>
    </source>
</evidence>
<dbReference type="PANTHER" id="PTHR47065">
    <property type="entry name" value="EF-HAND CALCIUM-BINDING DOMAIN-CONTAINING PROTEIN 9"/>
    <property type="match status" value="1"/>
</dbReference>
<organism evidence="4 5">
    <name type="scientific">Sinocyclocheilus grahami</name>
    <name type="common">Dianchi golden-line fish</name>
    <name type="synonym">Barbus grahami</name>
    <dbReference type="NCBI Taxonomy" id="75366"/>
    <lineage>
        <taxon>Eukaryota</taxon>
        <taxon>Metazoa</taxon>
        <taxon>Chordata</taxon>
        <taxon>Craniata</taxon>
        <taxon>Vertebrata</taxon>
        <taxon>Euteleostomi</taxon>
        <taxon>Actinopterygii</taxon>
        <taxon>Neopterygii</taxon>
        <taxon>Teleostei</taxon>
        <taxon>Ostariophysi</taxon>
        <taxon>Cypriniformes</taxon>
        <taxon>Cyprinidae</taxon>
        <taxon>Cyprininae</taxon>
        <taxon>Sinocyclocheilus</taxon>
    </lineage>
</organism>